<comment type="caution">
    <text evidence="1">The sequence shown here is derived from an EMBL/GenBank/DDBJ whole genome shotgun (WGS) entry which is preliminary data.</text>
</comment>
<sequence>MPVDQSTPETAMSSWLGAMVAGDGETVCALMAAKGRAIPSIPGAAKACGTSIAPTLEQIKQLGAVFTGLTIDGATVTGDAATFERATAVPPIAATVVKNFKAVRIGGKWYVTQG</sequence>
<gene>
    <name evidence="1" type="ORF">GCM10023258_22190</name>
</gene>
<proteinExistence type="predicted"/>
<evidence type="ECO:0008006" key="3">
    <source>
        <dbReference type="Google" id="ProtNLM"/>
    </source>
</evidence>
<evidence type="ECO:0000313" key="1">
    <source>
        <dbReference type="EMBL" id="GAA5027431.1"/>
    </source>
</evidence>
<dbReference type="EMBL" id="BAABIW010000014">
    <property type="protein sequence ID" value="GAA5027431.1"/>
    <property type="molecule type" value="Genomic_DNA"/>
</dbReference>
<dbReference type="Proteomes" id="UP001500427">
    <property type="component" value="Unassembled WGS sequence"/>
</dbReference>
<accession>A0ABP9JCK0</accession>
<name>A0ABP9JCK0_9MICO</name>
<organism evidence="1 2">
    <name type="scientific">Terrabacter aeriphilus</name>
    <dbReference type="NCBI Taxonomy" id="515662"/>
    <lineage>
        <taxon>Bacteria</taxon>
        <taxon>Bacillati</taxon>
        <taxon>Actinomycetota</taxon>
        <taxon>Actinomycetes</taxon>
        <taxon>Micrococcales</taxon>
        <taxon>Intrasporangiaceae</taxon>
        <taxon>Terrabacter</taxon>
    </lineage>
</organism>
<protein>
    <recommendedName>
        <fullName evidence="3">Nuclear transport factor 2 family protein</fullName>
    </recommendedName>
</protein>
<evidence type="ECO:0000313" key="2">
    <source>
        <dbReference type="Proteomes" id="UP001500427"/>
    </source>
</evidence>
<reference evidence="2" key="1">
    <citation type="journal article" date="2019" name="Int. J. Syst. Evol. Microbiol.">
        <title>The Global Catalogue of Microorganisms (GCM) 10K type strain sequencing project: providing services to taxonomists for standard genome sequencing and annotation.</title>
        <authorList>
            <consortium name="The Broad Institute Genomics Platform"/>
            <consortium name="The Broad Institute Genome Sequencing Center for Infectious Disease"/>
            <person name="Wu L."/>
            <person name="Ma J."/>
        </authorList>
    </citation>
    <scope>NUCLEOTIDE SEQUENCE [LARGE SCALE GENOMIC DNA]</scope>
    <source>
        <strain evidence="2">JCM 17687</strain>
    </source>
</reference>
<keyword evidence="2" id="KW-1185">Reference proteome</keyword>